<dbReference type="SUPFAM" id="SSF55298">
    <property type="entry name" value="YjgF-like"/>
    <property type="match status" value="1"/>
</dbReference>
<dbReference type="Pfam" id="PF14588">
    <property type="entry name" value="YjgF_endoribonc"/>
    <property type="match status" value="1"/>
</dbReference>
<accession>A0A1B1KEU4</accession>
<dbReference type="CDD" id="cd02199">
    <property type="entry name" value="YjgF_YER057c_UK114_like_1"/>
    <property type="match status" value="1"/>
</dbReference>
<dbReference type="AlphaFoldDB" id="A0A1B1KEU4"/>
<dbReference type="PATRIC" id="fig|37919.13.peg.6828"/>
<gene>
    <name evidence="2" type="ORF">R1CP_32600</name>
</gene>
<dbReference type="InterPro" id="IPR013813">
    <property type="entry name" value="Endoribo_LPSP/chorism_mut-like"/>
</dbReference>
<dbReference type="EMBL" id="CP009111">
    <property type="protein sequence ID" value="ANS31143.1"/>
    <property type="molecule type" value="Genomic_DNA"/>
</dbReference>
<evidence type="ECO:0000313" key="3">
    <source>
        <dbReference type="Proteomes" id="UP000186108"/>
    </source>
</evidence>
<dbReference type="Proteomes" id="UP000186108">
    <property type="component" value="Chromosome"/>
</dbReference>
<reference evidence="2 3" key="1">
    <citation type="submission" date="2014-07" db="EMBL/GenBank/DDBJ databases">
        <authorList>
            <person name="Zhang J.E."/>
            <person name="Yang H."/>
            <person name="Guo J."/>
            <person name="Deng Z."/>
            <person name="Luo H."/>
            <person name="Luo M."/>
            <person name="Zhao B."/>
        </authorList>
    </citation>
    <scope>NUCLEOTIDE SEQUENCE [LARGE SCALE GENOMIC DNA]</scope>
    <source>
        <strain evidence="2 3">1CP</strain>
    </source>
</reference>
<feature type="domain" description="Endoribonuclease L-PSP/chorismate mutase-like" evidence="1">
    <location>
        <begin position="10"/>
        <end position="136"/>
    </location>
</feature>
<dbReference type="RefSeq" id="WP_005253088.1">
    <property type="nucleotide sequence ID" value="NZ_CP009111.1"/>
</dbReference>
<dbReference type="PANTHER" id="PTHR43760">
    <property type="entry name" value="ENDORIBONUCLEASE-RELATED"/>
    <property type="match status" value="1"/>
</dbReference>
<evidence type="ECO:0000259" key="1">
    <source>
        <dbReference type="Pfam" id="PF14588"/>
    </source>
</evidence>
<organism evidence="2 3">
    <name type="scientific">Rhodococcus opacus</name>
    <name type="common">Nocardia opaca</name>
    <dbReference type="NCBI Taxonomy" id="37919"/>
    <lineage>
        <taxon>Bacteria</taxon>
        <taxon>Bacillati</taxon>
        <taxon>Actinomycetota</taxon>
        <taxon>Actinomycetes</taxon>
        <taxon>Mycobacteriales</taxon>
        <taxon>Nocardiaceae</taxon>
        <taxon>Rhodococcus</taxon>
    </lineage>
</organism>
<protein>
    <submittedName>
        <fullName evidence="2">Endoribonuclease</fullName>
    </submittedName>
</protein>
<evidence type="ECO:0000313" key="2">
    <source>
        <dbReference type="EMBL" id="ANS31143.1"/>
    </source>
</evidence>
<dbReference type="InterPro" id="IPR035959">
    <property type="entry name" value="RutC-like_sf"/>
</dbReference>
<dbReference type="Gene3D" id="3.30.1330.40">
    <property type="entry name" value="RutC-like"/>
    <property type="match status" value="1"/>
</dbReference>
<sequence length="160" mass="16849">MTDVRDIADRLHSLGITLPTVPTPVAAYLPAVRSGSYIYTSGQLPLVDGVCIYTGKVGGDVTVEHGMAAAKLCTVNGLAAVHDLVGLDRILRVVKMTGFVSSAEGFTKQSQVINGASDLLIDVFSEAGRHARSAIGVAELPRGSAVEAEFVFEINHGEQR</sequence>
<proteinExistence type="predicted"/>
<dbReference type="PANTHER" id="PTHR43760:SF1">
    <property type="entry name" value="ENDORIBONUCLEASE L-PSP_CHORISMATE MUTASE-LIKE DOMAIN-CONTAINING PROTEIN"/>
    <property type="match status" value="1"/>
</dbReference>
<name>A0A1B1KEU4_RHOOP</name>